<gene>
    <name evidence="1" type="ORF">NEF87_005071</name>
</gene>
<keyword evidence="2" id="KW-1185">Reference proteome</keyword>
<sequence length="70" mass="8324">MESRKKCGEFEACFAFELWRTNQEMKGKWIYFGENCKLIISRKKIGLTSCLFATISYPRIRNYGFKENVI</sequence>
<reference evidence="1" key="1">
    <citation type="submission" date="2022-09" db="EMBL/GenBank/DDBJ databases">
        <title>Actin cytoskeleton and complex cell architecture in an #Asgard archaeon.</title>
        <authorList>
            <person name="Ponce Toledo R.I."/>
            <person name="Schleper C."/>
            <person name="Rodrigues Oliveira T."/>
            <person name="Wollweber F."/>
            <person name="Xu J."/>
            <person name="Rittmann S."/>
            <person name="Klingl A."/>
            <person name="Pilhofer M."/>
        </authorList>
    </citation>
    <scope>NUCLEOTIDE SEQUENCE</scope>
    <source>
        <strain evidence="1">B-35</strain>
    </source>
</reference>
<dbReference type="EMBL" id="CP104013">
    <property type="protein sequence ID" value="UYP48786.1"/>
    <property type="molecule type" value="Genomic_DNA"/>
</dbReference>
<accession>A0ABY6HZN8</accession>
<organism evidence="1 2">
    <name type="scientific">Candidatus Lokiarchaeum ossiferum</name>
    <dbReference type="NCBI Taxonomy" id="2951803"/>
    <lineage>
        <taxon>Archaea</taxon>
        <taxon>Promethearchaeati</taxon>
        <taxon>Promethearchaeota</taxon>
        <taxon>Promethearchaeia</taxon>
        <taxon>Promethearchaeales</taxon>
        <taxon>Promethearchaeaceae</taxon>
        <taxon>Candidatus Lokiarchaeum</taxon>
    </lineage>
</organism>
<proteinExistence type="predicted"/>
<name>A0ABY6HZN8_9ARCH</name>
<evidence type="ECO:0000313" key="1">
    <source>
        <dbReference type="EMBL" id="UYP48786.1"/>
    </source>
</evidence>
<protein>
    <submittedName>
        <fullName evidence="1">Uncharacterized protein</fullName>
    </submittedName>
</protein>
<evidence type="ECO:0000313" key="2">
    <source>
        <dbReference type="Proteomes" id="UP001208689"/>
    </source>
</evidence>
<dbReference type="Proteomes" id="UP001208689">
    <property type="component" value="Chromosome"/>
</dbReference>